<dbReference type="InterPro" id="IPR018392">
    <property type="entry name" value="LysM"/>
</dbReference>
<name>A0ABZ2N505_9BACI</name>
<evidence type="ECO:0000313" key="13">
    <source>
        <dbReference type="EMBL" id="WXB92803.1"/>
    </source>
</evidence>
<feature type="region of interest" description="Disordered" evidence="8">
    <location>
        <begin position="403"/>
        <end position="431"/>
    </location>
</feature>
<feature type="domain" description="LysM" evidence="11">
    <location>
        <begin position="361"/>
        <end position="404"/>
    </location>
</feature>
<feature type="domain" description="LysM" evidence="11">
    <location>
        <begin position="295"/>
        <end position="338"/>
    </location>
</feature>
<organism evidence="13 14">
    <name type="scientific">Bacillus kandeliae</name>
    <dbReference type="NCBI Taxonomy" id="3129297"/>
    <lineage>
        <taxon>Bacteria</taxon>
        <taxon>Bacillati</taxon>
        <taxon>Bacillota</taxon>
        <taxon>Bacilli</taxon>
        <taxon>Bacillales</taxon>
        <taxon>Bacillaceae</taxon>
        <taxon>Bacillus</taxon>
    </lineage>
</organism>
<evidence type="ECO:0000313" key="14">
    <source>
        <dbReference type="Proteomes" id="UP001387364"/>
    </source>
</evidence>
<evidence type="ECO:0000256" key="4">
    <source>
        <dbReference type="ARBA" id="ARBA00022737"/>
    </source>
</evidence>
<dbReference type="CDD" id="cd00118">
    <property type="entry name" value="LysM"/>
    <property type="match status" value="7"/>
</dbReference>
<feature type="chain" id="PRO_5047039337" evidence="9">
    <location>
        <begin position="25"/>
        <end position="613"/>
    </location>
</feature>
<evidence type="ECO:0000256" key="1">
    <source>
        <dbReference type="ARBA" id="ARBA00007074"/>
    </source>
</evidence>
<dbReference type="Gene3D" id="3.90.1720.10">
    <property type="entry name" value="endopeptidase domain like (from Nostoc punctiforme)"/>
    <property type="match status" value="1"/>
</dbReference>
<evidence type="ECO:0000259" key="11">
    <source>
        <dbReference type="PROSITE" id="PS51782"/>
    </source>
</evidence>
<dbReference type="InterPro" id="IPR038765">
    <property type="entry name" value="Papain-like_cys_pep_sf"/>
</dbReference>
<keyword evidence="14" id="KW-1185">Reference proteome</keyword>
<evidence type="ECO:0000259" key="10">
    <source>
        <dbReference type="PROSITE" id="PS50943"/>
    </source>
</evidence>
<evidence type="ECO:0000259" key="12">
    <source>
        <dbReference type="PROSITE" id="PS51935"/>
    </source>
</evidence>
<feature type="signal peptide" evidence="9">
    <location>
        <begin position="1"/>
        <end position="24"/>
    </location>
</feature>
<feature type="domain" description="LysM" evidence="11">
    <location>
        <begin position="162"/>
        <end position="205"/>
    </location>
</feature>
<feature type="region of interest" description="Disordered" evidence="8">
    <location>
        <begin position="272"/>
        <end position="295"/>
    </location>
</feature>
<feature type="compositionally biased region" description="Low complexity" evidence="8">
    <location>
        <begin position="338"/>
        <end position="348"/>
    </location>
</feature>
<keyword evidence="3 9" id="KW-0732">Signal</keyword>
<dbReference type="SUPFAM" id="SSF54106">
    <property type="entry name" value="LysM domain"/>
    <property type="match status" value="7"/>
</dbReference>
<dbReference type="PANTHER" id="PTHR33734:SF22">
    <property type="entry name" value="MEMBRANE-BOUND LYTIC MUREIN TRANSGLYCOSYLASE D"/>
    <property type="match status" value="1"/>
</dbReference>
<evidence type="ECO:0000256" key="8">
    <source>
        <dbReference type="SAM" id="MobiDB-lite"/>
    </source>
</evidence>
<keyword evidence="4" id="KW-0677">Repeat</keyword>
<dbReference type="InterPro" id="IPR000064">
    <property type="entry name" value="NLP_P60_dom"/>
</dbReference>
<feature type="domain" description="LysM" evidence="11">
    <location>
        <begin position="82"/>
        <end position="125"/>
    </location>
</feature>
<dbReference type="Pfam" id="PF00877">
    <property type="entry name" value="NLPC_P60"/>
    <property type="match status" value="1"/>
</dbReference>
<dbReference type="PROSITE" id="PS50943">
    <property type="entry name" value="HTH_CROC1"/>
    <property type="match status" value="1"/>
</dbReference>
<dbReference type="EMBL" id="CP147404">
    <property type="protein sequence ID" value="WXB92803.1"/>
    <property type="molecule type" value="Genomic_DNA"/>
</dbReference>
<dbReference type="PANTHER" id="PTHR33734">
    <property type="entry name" value="LYSM DOMAIN-CONTAINING GPI-ANCHORED PROTEIN 2"/>
    <property type="match status" value="1"/>
</dbReference>
<dbReference type="SUPFAM" id="SSF54001">
    <property type="entry name" value="Cysteine proteinases"/>
    <property type="match status" value="1"/>
</dbReference>
<dbReference type="SMART" id="SM00257">
    <property type="entry name" value="LysM"/>
    <property type="match status" value="7"/>
</dbReference>
<reference evidence="13 14" key="1">
    <citation type="submission" date="2024-02" db="EMBL/GenBank/DDBJ databases">
        <title>Seven novel Bacillus-like species.</title>
        <authorList>
            <person name="Liu G."/>
        </authorList>
    </citation>
    <scope>NUCLEOTIDE SEQUENCE [LARGE SCALE GENOMIC DNA]</scope>
    <source>
        <strain evidence="13 14">FJAT-52991</strain>
    </source>
</reference>
<dbReference type="Pfam" id="PF01476">
    <property type="entry name" value="LysM"/>
    <property type="match status" value="7"/>
</dbReference>
<evidence type="ECO:0000256" key="3">
    <source>
        <dbReference type="ARBA" id="ARBA00022729"/>
    </source>
</evidence>
<evidence type="ECO:0000256" key="5">
    <source>
        <dbReference type="ARBA" id="ARBA00022801"/>
    </source>
</evidence>
<dbReference type="InterPro" id="IPR001387">
    <property type="entry name" value="Cro/C1-type_HTH"/>
</dbReference>
<feature type="region of interest" description="Disordered" evidence="8">
    <location>
        <begin position="338"/>
        <end position="362"/>
    </location>
</feature>
<gene>
    <name evidence="13" type="ORF">WDJ61_16490</name>
</gene>
<feature type="domain" description="LysM" evidence="11">
    <location>
        <begin position="229"/>
        <end position="272"/>
    </location>
</feature>
<comment type="similarity">
    <text evidence="1">Belongs to the peptidase C40 family.</text>
</comment>
<feature type="domain" description="LysM" evidence="11">
    <location>
        <begin position="26"/>
        <end position="69"/>
    </location>
</feature>
<dbReference type="PROSITE" id="PS51782">
    <property type="entry name" value="LYSM"/>
    <property type="match status" value="7"/>
</dbReference>
<dbReference type="Proteomes" id="UP001387364">
    <property type="component" value="Chromosome"/>
</dbReference>
<keyword evidence="2" id="KW-0645">Protease</keyword>
<feature type="domain" description="NlpC/P60" evidence="12">
    <location>
        <begin position="492"/>
        <end position="613"/>
    </location>
</feature>
<evidence type="ECO:0000256" key="7">
    <source>
        <dbReference type="ARBA" id="ARBA00023316"/>
    </source>
</evidence>
<evidence type="ECO:0000256" key="9">
    <source>
        <dbReference type="SAM" id="SignalP"/>
    </source>
</evidence>
<keyword evidence="7" id="KW-0961">Cell wall biogenesis/degradation</keyword>
<dbReference type="RefSeq" id="WP_338751681.1">
    <property type="nucleotide sequence ID" value="NZ_CP147404.1"/>
</dbReference>
<keyword evidence="5" id="KW-0378">Hydrolase</keyword>
<keyword evidence="6" id="KW-0788">Thiol protease</keyword>
<evidence type="ECO:0000256" key="2">
    <source>
        <dbReference type="ARBA" id="ARBA00022670"/>
    </source>
</evidence>
<proteinExistence type="inferred from homology"/>
<dbReference type="InterPro" id="IPR036779">
    <property type="entry name" value="LysM_dom_sf"/>
</dbReference>
<sequence length="613" mass="66308">MKKALFTLSTAAVLSTGVVTVAEAAEHHVVKSGETLESISKAYNVELDVLKKMNGLNSDQLYAEQTLKISEEVVEAADSNSPIYVVKEGDTLASIAKLYQMEVDQLKELNELTTTILHPGQQLKVIGEPMPAEQETNQEVEVTPATKSVTSSNVTKPASGTKTYTVQNGDSLYAIAKVYQMSVAQLQELNGLKSTNIYEGQKLIVSGQASSASVSDENEPELSMKAATSTYTVQSGDSLSKIAARYKMSVTQLMQLNGLKSHNIYVGQKLKVSGKPSSTKPPVAKPPSKPPASSGVYIVQSGDSLSKIAAMHKMSVSQLMQLNGLQSHMIYVGQKLKVSGKPSSAKPPVAKPPSKPPASSSTYIVQSGDSLSKIAAMHKMSVTQLMQLNGLTSHTIYVGQKLKVSGQPPTSKPKPKPPTSKPKPPTSSNTYVVKKGDSLSLIAIMFNMSVQQLKQLNGLTSDVIYVGQKLKVTNDGGQPPVVTKPPKPSDDTFSVDRLLAEAKKYIGVPYVWGGAQPSGFDCSGYIYYVFNQAGKKIPRTNTEGYYSRSYFVSNPKPGDLVFFNNTYKKGISHMGIYLGNNQFIQASSSKGITITSLDNPYFKQRFDSFKRFY</sequence>
<feature type="compositionally biased region" description="Pro residues" evidence="8">
    <location>
        <begin position="410"/>
        <end position="425"/>
    </location>
</feature>
<accession>A0ABZ2N505</accession>
<protein>
    <submittedName>
        <fullName evidence="13">LysM peptidoglycan-binding domain-containing protein</fullName>
    </submittedName>
</protein>
<feature type="domain" description="HTH cro/C1-type" evidence="10">
    <location>
        <begin position="32"/>
        <end position="50"/>
    </location>
</feature>
<dbReference type="Gene3D" id="3.10.350.10">
    <property type="entry name" value="LysM domain"/>
    <property type="match status" value="7"/>
</dbReference>
<feature type="domain" description="LysM" evidence="11">
    <location>
        <begin position="429"/>
        <end position="472"/>
    </location>
</feature>
<evidence type="ECO:0000256" key="6">
    <source>
        <dbReference type="ARBA" id="ARBA00022807"/>
    </source>
</evidence>
<dbReference type="PROSITE" id="PS51935">
    <property type="entry name" value="NLPC_P60"/>
    <property type="match status" value="1"/>
</dbReference>